<accession>A0A0L9V9N5</accession>
<feature type="signal peptide" evidence="1">
    <location>
        <begin position="1"/>
        <end position="18"/>
    </location>
</feature>
<dbReference type="EMBL" id="CM003379">
    <property type="protein sequence ID" value="KOM51354.1"/>
    <property type="molecule type" value="Genomic_DNA"/>
</dbReference>
<dbReference type="Gramene" id="KOM51354">
    <property type="protein sequence ID" value="KOM51354"/>
    <property type="gene ID" value="LR48_Vigan09g001300"/>
</dbReference>
<dbReference type="AlphaFoldDB" id="A0A0L9V9N5"/>
<gene>
    <name evidence="2" type="ORF">LR48_Vigan09g001300</name>
</gene>
<evidence type="ECO:0000256" key="1">
    <source>
        <dbReference type="SAM" id="SignalP"/>
    </source>
</evidence>
<organism evidence="2 3">
    <name type="scientific">Phaseolus angularis</name>
    <name type="common">Azuki bean</name>
    <name type="synonym">Vigna angularis</name>
    <dbReference type="NCBI Taxonomy" id="3914"/>
    <lineage>
        <taxon>Eukaryota</taxon>
        <taxon>Viridiplantae</taxon>
        <taxon>Streptophyta</taxon>
        <taxon>Embryophyta</taxon>
        <taxon>Tracheophyta</taxon>
        <taxon>Spermatophyta</taxon>
        <taxon>Magnoliopsida</taxon>
        <taxon>eudicotyledons</taxon>
        <taxon>Gunneridae</taxon>
        <taxon>Pentapetalae</taxon>
        <taxon>rosids</taxon>
        <taxon>fabids</taxon>
        <taxon>Fabales</taxon>
        <taxon>Fabaceae</taxon>
        <taxon>Papilionoideae</taxon>
        <taxon>50 kb inversion clade</taxon>
        <taxon>NPAAA clade</taxon>
        <taxon>indigoferoid/millettioid clade</taxon>
        <taxon>Phaseoleae</taxon>
        <taxon>Vigna</taxon>
    </lineage>
</organism>
<proteinExistence type="predicted"/>
<reference evidence="3" key="1">
    <citation type="journal article" date="2015" name="Proc. Natl. Acad. Sci. U.S.A.">
        <title>Genome sequencing of adzuki bean (Vigna angularis) provides insight into high starch and low fat accumulation and domestication.</title>
        <authorList>
            <person name="Yang K."/>
            <person name="Tian Z."/>
            <person name="Chen C."/>
            <person name="Luo L."/>
            <person name="Zhao B."/>
            <person name="Wang Z."/>
            <person name="Yu L."/>
            <person name="Li Y."/>
            <person name="Sun Y."/>
            <person name="Li W."/>
            <person name="Chen Y."/>
            <person name="Li Y."/>
            <person name="Zhang Y."/>
            <person name="Ai D."/>
            <person name="Zhao J."/>
            <person name="Shang C."/>
            <person name="Ma Y."/>
            <person name="Wu B."/>
            <person name="Wang M."/>
            <person name="Gao L."/>
            <person name="Sun D."/>
            <person name="Zhang P."/>
            <person name="Guo F."/>
            <person name="Wang W."/>
            <person name="Li Y."/>
            <person name="Wang J."/>
            <person name="Varshney R.K."/>
            <person name="Wang J."/>
            <person name="Ling H.Q."/>
            <person name="Wan P."/>
        </authorList>
    </citation>
    <scope>NUCLEOTIDE SEQUENCE</scope>
    <source>
        <strain evidence="3">cv. Jingnong 6</strain>
    </source>
</reference>
<sequence length="261" mass="29229">MELLPLLFLVHLAPPTLMGGFQILESMESSSTFGKTRKSLPPTMLPWVGTNFMDSNFLISWKIKVYNIFVEQKGEVDLDLVCVFNFNLRLRDGVTTTKVKGVNIILDDDIWANVAKLPICDDGIEVHLGGVNVVGEKKLAIQAAGFEIGENTMHQMGFISRGNIFVHKYDAKNEGDDDEDAHMAGPVNVADTFEVGSSDLPSSSFLSIEEQIANLSRHMEQMSTLQQSIHVELMKLQLSHHEYQCEHLNDFDIRLGNIESY</sequence>
<protein>
    <recommendedName>
        <fullName evidence="4">C2 NT-type domain-containing protein</fullName>
    </recommendedName>
</protein>
<feature type="chain" id="PRO_5005596436" description="C2 NT-type domain-containing protein" evidence="1">
    <location>
        <begin position="19"/>
        <end position="261"/>
    </location>
</feature>
<keyword evidence="1" id="KW-0732">Signal</keyword>
<evidence type="ECO:0008006" key="4">
    <source>
        <dbReference type="Google" id="ProtNLM"/>
    </source>
</evidence>
<evidence type="ECO:0000313" key="3">
    <source>
        <dbReference type="Proteomes" id="UP000053144"/>
    </source>
</evidence>
<name>A0A0L9V9N5_PHAAN</name>
<evidence type="ECO:0000313" key="2">
    <source>
        <dbReference type="EMBL" id="KOM51354.1"/>
    </source>
</evidence>
<dbReference type="Proteomes" id="UP000053144">
    <property type="component" value="Chromosome 9"/>
</dbReference>